<dbReference type="SMART" id="SM00487">
    <property type="entry name" value="DEXDc"/>
    <property type="match status" value="1"/>
</dbReference>
<dbReference type="GO" id="GO:0003724">
    <property type="term" value="F:RNA helicase activity"/>
    <property type="evidence" value="ECO:0007669"/>
    <property type="project" value="UniProtKB-EC"/>
</dbReference>
<evidence type="ECO:0000256" key="6">
    <source>
        <dbReference type="ARBA" id="ARBA00022490"/>
    </source>
</evidence>
<dbReference type="Pfam" id="PF00270">
    <property type="entry name" value="DEAD"/>
    <property type="match status" value="1"/>
</dbReference>
<protein>
    <recommendedName>
        <fullName evidence="4">Probable ATP-dependent RNA helicase spindle-E</fullName>
        <ecNumber evidence="3">3.6.4.13</ecNumber>
    </recommendedName>
</protein>
<dbReference type="SMART" id="SM00847">
    <property type="entry name" value="HA2"/>
    <property type="match status" value="1"/>
</dbReference>
<evidence type="ECO:0000256" key="10">
    <source>
        <dbReference type="ARBA" id="ARBA00022806"/>
    </source>
</evidence>
<dbReference type="InterPro" id="IPR027417">
    <property type="entry name" value="P-loop_NTPase"/>
</dbReference>
<dbReference type="EC" id="3.6.4.13" evidence="3"/>
<evidence type="ECO:0000259" key="18">
    <source>
        <dbReference type="PROSITE" id="PS50304"/>
    </source>
</evidence>
<keyword evidence="5" id="KW-0217">Developmental protein</keyword>
<dbReference type="Pfam" id="PF00567">
    <property type="entry name" value="TUDOR"/>
    <property type="match status" value="1"/>
</dbReference>
<evidence type="ECO:0000256" key="16">
    <source>
        <dbReference type="ARBA" id="ARBA00047984"/>
    </source>
</evidence>
<dbReference type="InterPro" id="IPR035437">
    <property type="entry name" value="SNase_OB-fold_sf"/>
</dbReference>
<dbReference type="PROSITE" id="PS50304">
    <property type="entry name" value="TUDOR"/>
    <property type="match status" value="1"/>
</dbReference>
<dbReference type="Gene3D" id="2.40.50.90">
    <property type="match status" value="1"/>
</dbReference>
<dbReference type="PROSITE" id="PS51194">
    <property type="entry name" value="HELICASE_CTER"/>
    <property type="match status" value="1"/>
</dbReference>
<dbReference type="SMART" id="SM00490">
    <property type="entry name" value="HELICc"/>
    <property type="match status" value="1"/>
</dbReference>
<dbReference type="InterPro" id="IPR011545">
    <property type="entry name" value="DEAD/DEAH_box_helicase_dom"/>
</dbReference>
<dbReference type="PANTHER" id="PTHR18934">
    <property type="entry name" value="ATP-DEPENDENT RNA HELICASE"/>
    <property type="match status" value="1"/>
</dbReference>
<dbReference type="GO" id="GO:0003723">
    <property type="term" value="F:RNA binding"/>
    <property type="evidence" value="ECO:0007669"/>
    <property type="project" value="TreeGrafter"/>
</dbReference>
<dbReference type="InterPro" id="IPR001650">
    <property type="entry name" value="Helicase_C-like"/>
</dbReference>
<dbReference type="CDD" id="cd18791">
    <property type="entry name" value="SF2_C_RHA"/>
    <property type="match status" value="1"/>
</dbReference>
<comment type="subcellular location">
    <subcellularLocation>
        <location evidence="1">Cytoplasm</location>
    </subcellularLocation>
</comment>
<dbReference type="InterPro" id="IPR002999">
    <property type="entry name" value="Tudor"/>
</dbReference>
<evidence type="ECO:0000256" key="7">
    <source>
        <dbReference type="ARBA" id="ARBA00022741"/>
    </source>
</evidence>
<keyword evidence="9" id="KW-0378">Hydrolase</keyword>
<keyword evidence="13" id="KW-0896">Oogenesis</keyword>
<keyword evidence="12" id="KW-0744">Spermatogenesis</keyword>
<dbReference type="GO" id="GO:0048477">
    <property type="term" value="P:oogenesis"/>
    <property type="evidence" value="ECO:0007669"/>
    <property type="project" value="UniProtKB-KW"/>
</dbReference>
<keyword evidence="7" id="KW-0547">Nucleotide-binding</keyword>
<dbReference type="Gene3D" id="2.30.30.140">
    <property type="match status" value="1"/>
</dbReference>
<evidence type="ECO:0000256" key="2">
    <source>
        <dbReference type="ARBA" id="ARBA00008792"/>
    </source>
</evidence>
<gene>
    <name evidence="21" type="ORF">FF38_01968</name>
</gene>
<feature type="domain" description="Helicase ATP-binding" evidence="19">
    <location>
        <begin position="118"/>
        <end position="284"/>
    </location>
</feature>
<dbReference type="FunFam" id="3.40.50.300:FF:001676">
    <property type="entry name" value="DExH-box ATP-dependent RNA helicase DExH7 chloroplastic"/>
    <property type="match status" value="1"/>
</dbReference>
<evidence type="ECO:0000256" key="3">
    <source>
        <dbReference type="ARBA" id="ARBA00012552"/>
    </source>
</evidence>
<dbReference type="SUPFAM" id="SSF52540">
    <property type="entry name" value="P-loop containing nucleoside triphosphate hydrolases"/>
    <property type="match status" value="1"/>
</dbReference>
<feature type="domain" description="Helicase C-terminal" evidence="20">
    <location>
        <begin position="330"/>
        <end position="518"/>
    </location>
</feature>
<evidence type="ECO:0000256" key="15">
    <source>
        <dbReference type="ARBA" id="ARBA00023254"/>
    </source>
</evidence>
<dbReference type="GO" id="GO:0005737">
    <property type="term" value="C:cytoplasm"/>
    <property type="evidence" value="ECO:0007669"/>
    <property type="project" value="UniProtKB-SubCell"/>
</dbReference>
<evidence type="ECO:0000313" key="21">
    <source>
        <dbReference type="EMBL" id="KNC34771.1"/>
    </source>
</evidence>
<keyword evidence="11" id="KW-0067">ATP-binding</keyword>
<evidence type="ECO:0000256" key="11">
    <source>
        <dbReference type="ARBA" id="ARBA00022840"/>
    </source>
</evidence>
<evidence type="ECO:0000313" key="22">
    <source>
        <dbReference type="Proteomes" id="UP000037069"/>
    </source>
</evidence>
<organism evidence="21 22">
    <name type="scientific">Lucilia cuprina</name>
    <name type="common">Green bottle fly</name>
    <name type="synonym">Australian sheep blowfly</name>
    <dbReference type="NCBI Taxonomy" id="7375"/>
    <lineage>
        <taxon>Eukaryota</taxon>
        <taxon>Metazoa</taxon>
        <taxon>Ecdysozoa</taxon>
        <taxon>Arthropoda</taxon>
        <taxon>Hexapoda</taxon>
        <taxon>Insecta</taxon>
        <taxon>Pterygota</taxon>
        <taxon>Neoptera</taxon>
        <taxon>Endopterygota</taxon>
        <taxon>Diptera</taxon>
        <taxon>Brachycera</taxon>
        <taxon>Muscomorpha</taxon>
        <taxon>Oestroidea</taxon>
        <taxon>Calliphoridae</taxon>
        <taxon>Luciliinae</taxon>
        <taxon>Lucilia</taxon>
    </lineage>
</organism>
<dbReference type="SUPFAM" id="SSF50199">
    <property type="entry name" value="Staphylococcal nuclease"/>
    <property type="match status" value="1"/>
</dbReference>
<keyword evidence="10" id="KW-0347">Helicase</keyword>
<dbReference type="InterPro" id="IPR014001">
    <property type="entry name" value="Helicase_ATP-bd"/>
</dbReference>
<accession>A0A0L0CRA7</accession>
<dbReference type="Proteomes" id="UP000037069">
    <property type="component" value="Unassembled WGS sequence"/>
</dbReference>
<proteinExistence type="inferred from homology"/>
<dbReference type="PROSITE" id="PS51192">
    <property type="entry name" value="HELICASE_ATP_BIND_1"/>
    <property type="match status" value="1"/>
</dbReference>
<keyword evidence="6" id="KW-0963">Cytoplasm</keyword>
<evidence type="ECO:0000256" key="14">
    <source>
        <dbReference type="ARBA" id="ARBA00023158"/>
    </source>
</evidence>
<feature type="region of interest" description="Disordered" evidence="17">
    <location>
        <begin position="21"/>
        <end position="56"/>
    </location>
</feature>
<dbReference type="EMBL" id="JRES01000032">
    <property type="protein sequence ID" value="KNC34771.1"/>
    <property type="molecule type" value="Genomic_DNA"/>
</dbReference>
<dbReference type="Gene3D" id="3.40.50.300">
    <property type="entry name" value="P-loop containing nucleotide triphosphate hydrolases"/>
    <property type="match status" value="2"/>
</dbReference>
<dbReference type="SUPFAM" id="SSF63748">
    <property type="entry name" value="Tudor/PWWP/MBT"/>
    <property type="match status" value="1"/>
</dbReference>
<evidence type="ECO:0000256" key="13">
    <source>
        <dbReference type="ARBA" id="ARBA00022943"/>
    </source>
</evidence>
<keyword evidence="15" id="KW-0469">Meiosis</keyword>
<evidence type="ECO:0000256" key="5">
    <source>
        <dbReference type="ARBA" id="ARBA00022473"/>
    </source>
</evidence>
<evidence type="ECO:0000259" key="20">
    <source>
        <dbReference type="PROSITE" id="PS51194"/>
    </source>
</evidence>
<name>A0A0L0CRA7_LUCCU</name>
<sequence length="1428" mass="164655">MDEIEDFFNISKDFKRVSAPVPKPIVEDAPSTSAKVKREHGISESASKYRKLDKSDDSEYSYFKKEVLPEDLGIQSDEDDDVVDYPKNHINDPIYSRYEFNLERDTSLPIHDAKDEIINSIRKNPVIILQGDTGCGKTTQVPQYILDDAYRRGEYCKIVCTQPRRIAAISICRRVSAERNWTEGTVVGYQVGLHANSSDDTRLLYCTTGVLLQQLIKNKTLAPYTHIILDEVHERDQDMDFLLIIVRRLLVTNSKHVKIILMSATIDTRTFSNYFKVRKYPAPVIGTDTRRLFQVKEFYLCDLDRINNLNAQVSLNDPGISVEMYNLALKLIIVIDNIEKQDAAFSADPDVDENNKTSILIFLPGINEIEQMCKKLEQLKDTDNNQVRLCPIRLHSIISPDEQVRVFNRPPPGYRKVILATNIAESSITVPDVKYVIDFCLTKLLVTDTSTNFTKLEIQWASRANCRQRAGRAGRVMNGRVYRLIPRSFYEDFLEDFSRPEMLRCPLESVVLKSKLLEMGSPPYVLALAMSPPNLRDIHNTVITLKEVGALYKYTNGEYTIDDGDITYMGRIMALLPLDVRLTRLIMMGYAFTAGLSVRSIFKFQNYKRCGEINAYIKKLSWANGSGSDLIAILNAYREWSTLKQDEHFDESEYKWANQNLINIRSIREMHLLVKEIKGRLSGFGIKENNRSQFSQWQEWEKAIILKVIIAGAFYPNYFVYNKQNDIDKERTKYHILCGHDPCRTVYFSNFDTRHIGQLYTRSIKELFKDVHINPKNIDISFQSNSERVLVIFKNDPESDDNEYQSITTNDTQETVRVKMPGAVCTEVYKALRMRHLNMPTSFDVMESRSGVKFAEDHGLGIMCDGAWRPTKRLLKNAELVVLPSVFQKNISGYITHIENCSKFYFQPLSEMERMQEIQEMLNNPIDIENCKFPQNTTLATGMILSAPFENKYHRARVIKTIEVTRQHKQVKVFFIDYGNMAIVDFHQLRYFSDKCKSLSDIPPRLFECRLVMIEPSPVRSPNEQWTDEAMELVQEYADSGIIEIEVYSVVDGVSNVIIKKDNSTLNEILVEKGLARTSDESYMSKSDHDFRIRKQSVANRFLDEDSARQNEEYLLSIRPEIDMDIEPPPKHLCNKTLKLRGPFSPIELNLFSAIRAGTWKTVSLERESVNFIQVDSNPKDMYERLVVAADITESSNGDILVARATTLMPNIHGFGALMTLLFCPTMQIKCNKTQTKYVAILAGLGYDECTHNSLFGDHDIVLNLDVDILPDDLELINQIRYSMDTLLYTTPEQERPRLKTKEINDLTTKIKQLVIRLLNKNRKYIEVHVGPNDNKWECLDANDVIEPKNIYGKRSLFPPLTSMRLYEEKYDRIHALNMHCHDDGSIPPTTCRLCHQPIENIVQLRIHLLSQLHRDREHQIRFQPQPI</sequence>
<keyword evidence="8" id="KW-0221">Differentiation</keyword>
<dbReference type="GO" id="GO:0007283">
    <property type="term" value="P:spermatogenesis"/>
    <property type="evidence" value="ECO:0007669"/>
    <property type="project" value="UniProtKB-KW"/>
</dbReference>
<dbReference type="OrthoDB" id="66977at2759"/>
<feature type="domain" description="Tudor" evidence="18">
    <location>
        <begin position="936"/>
        <end position="999"/>
    </location>
</feature>
<dbReference type="GO" id="GO:0031047">
    <property type="term" value="P:regulatory ncRNA-mediated gene silencing"/>
    <property type="evidence" value="ECO:0007669"/>
    <property type="project" value="UniProtKB-KW"/>
</dbReference>
<comment type="caution">
    <text evidence="21">The sequence shown here is derived from an EMBL/GenBank/DDBJ whole genome shotgun (WGS) entry which is preliminary data.</text>
</comment>
<dbReference type="GO" id="GO:0016787">
    <property type="term" value="F:hydrolase activity"/>
    <property type="evidence" value="ECO:0007669"/>
    <property type="project" value="UniProtKB-KW"/>
</dbReference>
<dbReference type="PANTHER" id="PTHR18934:SF113">
    <property type="entry name" value="ATP-DEPENDENT RNA HELICASE TDRD9"/>
    <property type="match status" value="1"/>
</dbReference>
<dbReference type="GO" id="GO:0051321">
    <property type="term" value="P:meiotic cell cycle"/>
    <property type="evidence" value="ECO:0007669"/>
    <property type="project" value="UniProtKB-KW"/>
</dbReference>
<dbReference type="OMA" id="QRSAYCS"/>
<reference evidence="21 22" key="1">
    <citation type="journal article" date="2015" name="Nat. Commun.">
        <title>Lucilia cuprina genome unlocks parasitic fly biology to underpin future interventions.</title>
        <authorList>
            <person name="Anstead C.A."/>
            <person name="Korhonen P.K."/>
            <person name="Young N.D."/>
            <person name="Hall R.S."/>
            <person name="Jex A.R."/>
            <person name="Murali S.C."/>
            <person name="Hughes D.S."/>
            <person name="Lee S.F."/>
            <person name="Perry T."/>
            <person name="Stroehlein A.J."/>
            <person name="Ansell B.R."/>
            <person name="Breugelmans B."/>
            <person name="Hofmann A."/>
            <person name="Qu J."/>
            <person name="Dugan S."/>
            <person name="Lee S.L."/>
            <person name="Chao H."/>
            <person name="Dinh H."/>
            <person name="Han Y."/>
            <person name="Doddapaneni H.V."/>
            <person name="Worley K.C."/>
            <person name="Muzny D.M."/>
            <person name="Ioannidis P."/>
            <person name="Waterhouse R.M."/>
            <person name="Zdobnov E.M."/>
            <person name="James P.J."/>
            <person name="Bagnall N.H."/>
            <person name="Kotze A.C."/>
            <person name="Gibbs R.A."/>
            <person name="Richards S."/>
            <person name="Batterham P."/>
            <person name="Gasser R.B."/>
        </authorList>
    </citation>
    <scope>NUCLEOTIDE SEQUENCE [LARGE SCALE GENOMIC DNA]</scope>
    <source>
        <strain evidence="21 22">LS</strain>
        <tissue evidence="21">Full body</tissue>
    </source>
</reference>
<comment type="similarity">
    <text evidence="2">Belongs to the DEAD box helicase family. DEAH subfamily.</text>
</comment>
<evidence type="ECO:0000256" key="8">
    <source>
        <dbReference type="ARBA" id="ARBA00022782"/>
    </source>
</evidence>
<evidence type="ECO:0000256" key="17">
    <source>
        <dbReference type="SAM" id="MobiDB-lite"/>
    </source>
</evidence>
<evidence type="ECO:0000256" key="1">
    <source>
        <dbReference type="ARBA" id="ARBA00004496"/>
    </source>
</evidence>
<evidence type="ECO:0000259" key="19">
    <source>
        <dbReference type="PROSITE" id="PS51192"/>
    </source>
</evidence>
<dbReference type="Gene3D" id="1.20.120.1080">
    <property type="match status" value="1"/>
</dbReference>
<evidence type="ECO:0000256" key="12">
    <source>
        <dbReference type="ARBA" id="ARBA00022871"/>
    </source>
</evidence>
<dbReference type="STRING" id="7375.A0A0L0CRA7"/>
<dbReference type="GO" id="GO:0005524">
    <property type="term" value="F:ATP binding"/>
    <property type="evidence" value="ECO:0007669"/>
    <property type="project" value="UniProtKB-KW"/>
</dbReference>
<dbReference type="InterPro" id="IPR007502">
    <property type="entry name" value="Helicase-assoc_dom"/>
</dbReference>
<dbReference type="Pfam" id="PF00271">
    <property type="entry name" value="Helicase_C"/>
    <property type="match status" value="1"/>
</dbReference>
<comment type="catalytic activity">
    <reaction evidence="16">
        <text>ATP + H2O = ADP + phosphate + H(+)</text>
        <dbReference type="Rhea" id="RHEA:13065"/>
        <dbReference type="ChEBI" id="CHEBI:15377"/>
        <dbReference type="ChEBI" id="CHEBI:15378"/>
        <dbReference type="ChEBI" id="CHEBI:30616"/>
        <dbReference type="ChEBI" id="CHEBI:43474"/>
        <dbReference type="ChEBI" id="CHEBI:456216"/>
        <dbReference type="EC" id="3.6.4.13"/>
    </reaction>
</comment>
<keyword evidence="22" id="KW-1185">Reference proteome</keyword>
<evidence type="ECO:0000256" key="4">
    <source>
        <dbReference type="ARBA" id="ARBA00013352"/>
    </source>
</evidence>
<keyword evidence="14" id="KW-0943">RNA-mediated gene silencing</keyword>
<evidence type="ECO:0000256" key="9">
    <source>
        <dbReference type="ARBA" id="ARBA00022801"/>
    </source>
</evidence>